<dbReference type="SUPFAM" id="SSF55331">
    <property type="entry name" value="Tautomerase/MIF"/>
    <property type="match status" value="1"/>
</dbReference>
<proteinExistence type="predicted"/>
<dbReference type="RefSeq" id="WP_087113358.1">
    <property type="nucleotide sequence ID" value="NZ_CBCSCN010000021.1"/>
</dbReference>
<sequence length="129" mass="14348">MPLYTVTTRKSLPDQKREELANLIMNVHCGLTGAPETFVNVMYWENAPLNSGIAINVLGTVRKGRTPDMNQTLQNEMAAKISDLLLLSAGEIEMSLFEMPAQWIMEGGEVLPEPGEEAFCEWLQKGHAE</sequence>
<evidence type="ECO:0000313" key="1">
    <source>
        <dbReference type="EMBL" id="SMA50915.1"/>
    </source>
</evidence>
<dbReference type="AlphaFoldDB" id="A0A1X7ARQ4"/>
<protein>
    <recommendedName>
        <fullName evidence="3">Tautomerase enzyme</fullName>
    </recommendedName>
</protein>
<dbReference type="EMBL" id="FWPT01000020">
    <property type="protein sequence ID" value="SMA50915.1"/>
    <property type="molecule type" value="Genomic_DNA"/>
</dbReference>
<keyword evidence="2" id="KW-1185">Reference proteome</keyword>
<evidence type="ECO:0000313" key="2">
    <source>
        <dbReference type="Proteomes" id="UP000196573"/>
    </source>
</evidence>
<reference evidence="1 2" key="1">
    <citation type="submission" date="2017-03" db="EMBL/GenBank/DDBJ databases">
        <authorList>
            <person name="Afonso C.L."/>
            <person name="Miller P.J."/>
            <person name="Scott M.A."/>
            <person name="Spackman E."/>
            <person name="Goraichik I."/>
            <person name="Dimitrov K.M."/>
            <person name="Suarez D.L."/>
            <person name="Swayne D.E."/>
        </authorList>
    </citation>
    <scope>NUCLEOTIDE SEQUENCE [LARGE SCALE GENOMIC DNA]</scope>
    <source>
        <strain evidence="1">SB41UT1</strain>
    </source>
</reference>
<gene>
    <name evidence="1" type="ORF">EHSB41UT_04733</name>
</gene>
<dbReference type="Gene3D" id="3.30.429.10">
    <property type="entry name" value="Macrophage Migration Inhibitory Factor"/>
    <property type="match status" value="1"/>
</dbReference>
<dbReference type="InterPro" id="IPR014347">
    <property type="entry name" value="Tautomerase/MIF_sf"/>
</dbReference>
<organism evidence="1 2">
    <name type="scientific">Parendozoicomonas haliclonae</name>
    <dbReference type="NCBI Taxonomy" id="1960125"/>
    <lineage>
        <taxon>Bacteria</taxon>
        <taxon>Pseudomonadati</taxon>
        <taxon>Pseudomonadota</taxon>
        <taxon>Gammaproteobacteria</taxon>
        <taxon>Oceanospirillales</taxon>
        <taxon>Endozoicomonadaceae</taxon>
        <taxon>Parendozoicomonas</taxon>
    </lineage>
</organism>
<dbReference type="Proteomes" id="UP000196573">
    <property type="component" value="Unassembled WGS sequence"/>
</dbReference>
<dbReference type="OrthoDB" id="118855at2"/>
<name>A0A1X7ARQ4_9GAMM</name>
<accession>A0A1X7ARQ4</accession>
<evidence type="ECO:0008006" key="3">
    <source>
        <dbReference type="Google" id="ProtNLM"/>
    </source>
</evidence>